<protein>
    <recommendedName>
        <fullName evidence="3">Transglycosylase SLT domain-containing protein</fullName>
    </recommendedName>
</protein>
<evidence type="ECO:0008006" key="3">
    <source>
        <dbReference type="Google" id="ProtNLM"/>
    </source>
</evidence>
<comment type="caution">
    <text evidence="1">The sequence shown here is derived from an EMBL/GenBank/DDBJ whole genome shotgun (WGS) entry which is preliminary data.</text>
</comment>
<gene>
    <name evidence="1" type="ORF">COU16_01605</name>
</gene>
<accession>A0A2H0UCX3</accession>
<organism evidence="1 2">
    <name type="scientific">Candidatus Kaiserbacteria bacterium CG10_big_fil_rev_8_21_14_0_10_47_16</name>
    <dbReference type="NCBI Taxonomy" id="1974608"/>
    <lineage>
        <taxon>Bacteria</taxon>
        <taxon>Candidatus Kaiseribacteriota</taxon>
    </lineage>
</organism>
<proteinExistence type="predicted"/>
<evidence type="ECO:0000313" key="2">
    <source>
        <dbReference type="Proteomes" id="UP000229344"/>
    </source>
</evidence>
<sequence length="87" mass="9783">MIQVARCESQYRQTLADGSVLRGKVDSADMGVMQINERYHGAKAKELGLDLTNIYDNMAYARYLYEKQGTQPWSASSACWSPTLAMK</sequence>
<reference evidence="2" key="1">
    <citation type="submission" date="2017-09" db="EMBL/GenBank/DDBJ databases">
        <title>Depth-based differentiation of microbial function through sediment-hosted aquifers and enrichment of novel symbionts in the deep terrestrial subsurface.</title>
        <authorList>
            <person name="Probst A.J."/>
            <person name="Ladd B."/>
            <person name="Jarett J.K."/>
            <person name="Geller-Mcgrath D.E."/>
            <person name="Sieber C.M.K."/>
            <person name="Emerson J.B."/>
            <person name="Anantharaman K."/>
            <person name="Thomas B.C."/>
            <person name="Malmstrom R."/>
            <person name="Stieglmeier M."/>
            <person name="Klingl A."/>
            <person name="Woyke T."/>
            <person name="Ryan C.M."/>
            <person name="Banfield J.F."/>
        </authorList>
    </citation>
    <scope>NUCLEOTIDE SEQUENCE [LARGE SCALE GENOMIC DNA]</scope>
</reference>
<dbReference type="SUPFAM" id="SSF53955">
    <property type="entry name" value="Lysozyme-like"/>
    <property type="match status" value="1"/>
</dbReference>
<dbReference type="EMBL" id="PFBI01000006">
    <property type="protein sequence ID" value="PIR84274.1"/>
    <property type="molecule type" value="Genomic_DNA"/>
</dbReference>
<dbReference type="AlphaFoldDB" id="A0A2H0UCX3"/>
<dbReference type="InterPro" id="IPR023346">
    <property type="entry name" value="Lysozyme-like_dom_sf"/>
</dbReference>
<evidence type="ECO:0000313" key="1">
    <source>
        <dbReference type="EMBL" id="PIR84274.1"/>
    </source>
</evidence>
<name>A0A2H0UCX3_9BACT</name>
<dbReference type="Proteomes" id="UP000229344">
    <property type="component" value="Unassembled WGS sequence"/>
</dbReference>